<comment type="caution">
    <text evidence="3">The sequence shown here is derived from an EMBL/GenBank/DDBJ whole genome shotgun (WGS) entry which is preliminary data.</text>
</comment>
<reference evidence="3 4" key="2">
    <citation type="journal article" date="2018" name="PLoS ONE">
        <title>The draft genome of Kipferlia bialata reveals reductive genome evolution in fornicate parasites.</title>
        <authorList>
            <person name="Tanifuji G."/>
            <person name="Takabayashi S."/>
            <person name="Kume K."/>
            <person name="Takagi M."/>
            <person name="Nakayama T."/>
            <person name="Kamikawa R."/>
            <person name="Inagaki Y."/>
            <person name="Hashimoto T."/>
        </authorList>
    </citation>
    <scope>NUCLEOTIDE SEQUENCE [LARGE SCALE GENOMIC DNA]</scope>
    <source>
        <strain evidence="3">NY0173</strain>
    </source>
</reference>
<sequence length="144" mass="16022">MIEVEVCEVPHGSSEYIEALALRDAALRVPLGLSIKDDDLSDEVNQRHFAMRQVGSPALIGCLSAVPYEGAVKLRQMAIADGFRRQGLGSLLVTRVEALLKGEERIIVHAREYALGFYTQLGYHTVGDRFVEVGIPHFRMEKEL</sequence>
<dbReference type="InterPro" id="IPR000182">
    <property type="entry name" value="GNAT_dom"/>
</dbReference>
<dbReference type="GO" id="GO:0016747">
    <property type="term" value="F:acyltransferase activity, transferring groups other than amino-acyl groups"/>
    <property type="evidence" value="ECO:0007669"/>
    <property type="project" value="InterPro"/>
</dbReference>
<dbReference type="Pfam" id="PF13673">
    <property type="entry name" value="Acetyltransf_10"/>
    <property type="match status" value="1"/>
</dbReference>
<accession>A0A9K3GJG3</accession>
<dbReference type="EMBL" id="BDIP01001465">
    <property type="protein sequence ID" value="GIQ84461.1"/>
    <property type="molecule type" value="Genomic_DNA"/>
</dbReference>
<feature type="domain" description="N-acetyltransferase" evidence="1">
    <location>
        <begin position="4"/>
        <end position="144"/>
    </location>
</feature>
<evidence type="ECO:0000313" key="4">
    <source>
        <dbReference type="Proteomes" id="UP000265618"/>
    </source>
</evidence>
<organism evidence="3 4">
    <name type="scientific">Kipferlia bialata</name>
    <dbReference type="NCBI Taxonomy" id="797122"/>
    <lineage>
        <taxon>Eukaryota</taxon>
        <taxon>Metamonada</taxon>
        <taxon>Carpediemonas-like organisms</taxon>
        <taxon>Kipferlia</taxon>
    </lineage>
</organism>
<dbReference type="InterPro" id="IPR016181">
    <property type="entry name" value="Acyl_CoA_acyltransferase"/>
</dbReference>
<keyword evidence="4" id="KW-1185">Reference proteome</keyword>
<evidence type="ECO:0000313" key="3">
    <source>
        <dbReference type="EMBL" id="GIQ84461.1"/>
    </source>
</evidence>
<dbReference type="Gene3D" id="3.40.630.30">
    <property type="match status" value="1"/>
</dbReference>
<dbReference type="OrthoDB" id="329272at2759"/>
<dbReference type="EMBL" id="BDIP01000082">
    <property type="protein sequence ID" value="GIQ79952.1"/>
    <property type="molecule type" value="Genomic_DNA"/>
</dbReference>
<name>A0A9K3GJG3_9EUKA</name>
<protein>
    <recommendedName>
        <fullName evidence="1">N-acetyltransferase domain-containing protein</fullName>
    </recommendedName>
</protein>
<evidence type="ECO:0000313" key="2">
    <source>
        <dbReference type="EMBL" id="GIQ79952.1"/>
    </source>
</evidence>
<gene>
    <name evidence="2" type="ORF">KIPB_000667</name>
    <name evidence="3" type="ORF">KIPB_005955</name>
</gene>
<reference evidence="3" key="1">
    <citation type="submission" date="2016-10" db="EMBL/GenBank/DDBJ databases">
        <authorList>
            <person name="Tanifuji G."/>
            <person name="Kume K."/>
            <person name="Nakayama T."/>
            <person name="Takabayashi S."/>
            <person name="Hashimoto T."/>
        </authorList>
    </citation>
    <scope>NUCLEOTIDE SEQUENCE</scope>
    <source>
        <strain evidence="3">NY0173</strain>
    </source>
</reference>
<dbReference type="AlphaFoldDB" id="A0A9K3GJG3"/>
<evidence type="ECO:0000259" key="1">
    <source>
        <dbReference type="PROSITE" id="PS51186"/>
    </source>
</evidence>
<dbReference type="PROSITE" id="PS51186">
    <property type="entry name" value="GNAT"/>
    <property type="match status" value="1"/>
</dbReference>
<dbReference type="SUPFAM" id="SSF55729">
    <property type="entry name" value="Acyl-CoA N-acyltransferases (Nat)"/>
    <property type="match status" value="1"/>
</dbReference>
<proteinExistence type="predicted"/>
<dbReference type="Proteomes" id="UP000265618">
    <property type="component" value="Unassembled WGS sequence"/>
</dbReference>